<evidence type="ECO:0000256" key="1">
    <source>
        <dbReference type="ARBA" id="ARBA00004604"/>
    </source>
</evidence>
<proteinExistence type="predicted"/>
<comment type="subcellular location">
    <subcellularLocation>
        <location evidence="1">Nucleus</location>
        <location evidence="1">Nucleolus</location>
    </subcellularLocation>
</comment>
<dbReference type="PANTHER" id="PTHR21686:SF12">
    <property type="entry name" value="DEOXYNUCLEOTIDYLTRANSFERASE TERMINAL-INTERACTING PROTEIN 2"/>
    <property type="match status" value="1"/>
</dbReference>
<dbReference type="AlphaFoldDB" id="A0AAV7JTF7"/>
<evidence type="ECO:0000256" key="2">
    <source>
        <dbReference type="ARBA" id="ARBA00023242"/>
    </source>
</evidence>
<name>A0AAV7JTF7_9METZ</name>
<dbReference type="EMBL" id="JAKMXF010000299">
    <property type="protein sequence ID" value="KAI6652221.1"/>
    <property type="molecule type" value="Genomic_DNA"/>
</dbReference>
<gene>
    <name evidence="4" type="ORF">LOD99_7238</name>
</gene>
<dbReference type="PANTHER" id="PTHR21686">
    <property type="entry name" value="DEOXYNUCLEOTIDYLTRANSFERASE TERMINAL-INTERACTING PROTEIN 2"/>
    <property type="match status" value="1"/>
</dbReference>
<accession>A0AAV7JTF7</accession>
<feature type="domain" description="Fcf2 pre-rRNA processing C-terminal" evidence="3">
    <location>
        <begin position="93"/>
        <end position="186"/>
    </location>
</feature>
<dbReference type="GO" id="GO:0005730">
    <property type="term" value="C:nucleolus"/>
    <property type="evidence" value="ECO:0007669"/>
    <property type="project" value="UniProtKB-SubCell"/>
</dbReference>
<evidence type="ECO:0000313" key="4">
    <source>
        <dbReference type="EMBL" id="KAI6652221.1"/>
    </source>
</evidence>
<dbReference type="InterPro" id="IPR039883">
    <property type="entry name" value="Fcf2/DNTTIP2"/>
</dbReference>
<keyword evidence="5" id="KW-1185">Reference proteome</keyword>
<comment type="caution">
    <text evidence="4">The sequence shown here is derived from an EMBL/GenBank/DDBJ whole genome shotgun (WGS) entry which is preliminary data.</text>
</comment>
<evidence type="ECO:0000259" key="3">
    <source>
        <dbReference type="Pfam" id="PF08698"/>
    </source>
</evidence>
<protein>
    <submittedName>
        <fullName evidence="4">Deoxynucleotidyltransferase terminal-interacting protein 2-like</fullName>
    </submittedName>
</protein>
<dbReference type="Pfam" id="PF08698">
    <property type="entry name" value="Fcf2"/>
    <property type="match status" value="1"/>
</dbReference>
<dbReference type="Proteomes" id="UP001165289">
    <property type="component" value="Unassembled WGS sequence"/>
</dbReference>
<sequence length="211" mass="25202">MELGPGLSEKTKFLEVPNIQYNLEIPNLISYDPSEAEQAFERLQLMSDGEHENNGDSILKKSIITPDFMQKEYVPPLRVSKYKLKRQRREERQQKTGKGWHEMRAPEMTEELENELKVLEMRGSLDPKRYYNEKRGKKKRPKFFQIGRLIEGPGEFYSSRLPKKARKSTMVEELLADAEFQRYNKTRFTKLQIARRRGKFGYRNKYKKKRF</sequence>
<dbReference type="InterPro" id="IPR014810">
    <property type="entry name" value="Fcf2_C"/>
</dbReference>
<dbReference type="GO" id="GO:0003723">
    <property type="term" value="F:RNA binding"/>
    <property type="evidence" value="ECO:0007669"/>
    <property type="project" value="TreeGrafter"/>
</dbReference>
<reference evidence="4 5" key="1">
    <citation type="journal article" date="2023" name="BMC Biol.">
        <title>The compact genome of the sponge Oopsacas minuta (Hexactinellida) is lacking key metazoan core genes.</title>
        <authorList>
            <person name="Santini S."/>
            <person name="Schenkelaars Q."/>
            <person name="Jourda C."/>
            <person name="Duchesne M."/>
            <person name="Belahbib H."/>
            <person name="Rocher C."/>
            <person name="Selva M."/>
            <person name="Riesgo A."/>
            <person name="Vervoort M."/>
            <person name="Leys S.P."/>
            <person name="Kodjabachian L."/>
            <person name="Le Bivic A."/>
            <person name="Borchiellini C."/>
            <person name="Claverie J.M."/>
            <person name="Renard E."/>
        </authorList>
    </citation>
    <scope>NUCLEOTIDE SEQUENCE [LARGE SCALE GENOMIC DNA]</scope>
    <source>
        <strain evidence="4">SPO-2</strain>
    </source>
</reference>
<organism evidence="4 5">
    <name type="scientific">Oopsacas minuta</name>
    <dbReference type="NCBI Taxonomy" id="111878"/>
    <lineage>
        <taxon>Eukaryota</taxon>
        <taxon>Metazoa</taxon>
        <taxon>Porifera</taxon>
        <taxon>Hexactinellida</taxon>
        <taxon>Hexasterophora</taxon>
        <taxon>Lyssacinosida</taxon>
        <taxon>Leucopsacidae</taxon>
        <taxon>Oopsacas</taxon>
    </lineage>
</organism>
<dbReference type="GO" id="GO:0006396">
    <property type="term" value="P:RNA processing"/>
    <property type="evidence" value="ECO:0007669"/>
    <property type="project" value="TreeGrafter"/>
</dbReference>
<evidence type="ECO:0000313" key="5">
    <source>
        <dbReference type="Proteomes" id="UP001165289"/>
    </source>
</evidence>
<keyword evidence="2" id="KW-0539">Nucleus</keyword>